<dbReference type="PANTHER" id="PTHR22789:SF0">
    <property type="entry name" value="3-OXO-TETRONATE 4-PHOSPHATE DECARBOXYLASE-RELATED"/>
    <property type="match status" value="1"/>
</dbReference>
<organism evidence="4 5">
    <name type="scientific">Oidiodendron maius (strain Zn)</name>
    <dbReference type="NCBI Taxonomy" id="913774"/>
    <lineage>
        <taxon>Eukaryota</taxon>
        <taxon>Fungi</taxon>
        <taxon>Dikarya</taxon>
        <taxon>Ascomycota</taxon>
        <taxon>Pezizomycotina</taxon>
        <taxon>Leotiomycetes</taxon>
        <taxon>Leotiomycetes incertae sedis</taxon>
        <taxon>Myxotrichaceae</taxon>
        <taxon>Oidiodendron</taxon>
    </lineage>
</organism>
<dbReference type="GO" id="GO:0019323">
    <property type="term" value="P:pentose catabolic process"/>
    <property type="evidence" value="ECO:0007669"/>
    <property type="project" value="TreeGrafter"/>
</dbReference>
<dbReference type="Proteomes" id="UP000054321">
    <property type="component" value="Unassembled WGS sequence"/>
</dbReference>
<keyword evidence="1" id="KW-0479">Metal-binding</keyword>
<dbReference type="InterPro" id="IPR050197">
    <property type="entry name" value="Aldolase_class_II_sugar_metab"/>
</dbReference>
<dbReference type="InterPro" id="IPR001303">
    <property type="entry name" value="Aldolase_II/adducin_N"/>
</dbReference>
<dbReference type="HOGENOM" id="CLU_006033_2_2_1"/>
<dbReference type="InterPro" id="IPR036409">
    <property type="entry name" value="Aldolase_II/adducin_N_sf"/>
</dbReference>
<dbReference type="PANTHER" id="PTHR22789">
    <property type="entry name" value="FUCULOSE PHOSPHATE ALDOLASE"/>
    <property type="match status" value="1"/>
</dbReference>
<dbReference type="GO" id="GO:0046872">
    <property type="term" value="F:metal ion binding"/>
    <property type="evidence" value="ECO:0007669"/>
    <property type="project" value="UniProtKB-KW"/>
</dbReference>
<dbReference type="SUPFAM" id="SSF53639">
    <property type="entry name" value="AraD/HMP-PK domain-like"/>
    <property type="match status" value="1"/>
</dbReference>
<dbReference type="InParanoid" id="A0A0C3I2M6"/>
<accession>A0A0C3I2M6</accession>
<dbReference type="Gene3D" id="3.40.225.10">
    <property type="entry name" value="Class II aldolase/adducin N-terminal domain"/>
    <property type="match status" value="1"/>
</dbReference>
<proteinExistence type="predicted"/>
<evidence type="ECO:0000313" key="5">
    <source>
        <dbReference type="Proteomes" id="UP000054321"/>
    </source>
</evidence>
<dbReference type="EMBL" id="KN832870">
    <property type="protein sequence ID" value="KIN08657.1"/>
    <property type="molecule type" value="Genomic_DNA"/>
</dbReference>
<dbReference type="Pfam" id="PF00596">
    <property type="entry name" value="Aldolase_II"/>
    <property type="match status" value="1"/>
</dbReference>
<keyword evidence="5" id="KW-1185">Reference proteome</keyword>
<reference evidence="4 5" key="1">
    <citation type="submission" date="2014-04" db="EMBL/GenBank/DDBJ databases">
        <authorList>
            <consortium name="DOE Joint Genome Institute"/>
            <person name="Kuo A."/>
            <person name="Martino E."/>
            <person name="Perotto S."/>
            <person name="Kohler A."/>
            <person name="Nagy L.G."/>
            <person name="Floudas D."/>
            <person name="Copeland A."/>
            <person name="Barry K.W."/>
            <person name="Cichocki N."/>
            <person name="Veneault-Fourrey C."/>
            <person name="LaButti K."/>
            <person name="Lindquist E.A."/>
            <person name="Lipzen A."/>
            <person name="Lundell T."/>
            <person name="Morin E."/>
            <person name="Murat C."/>
            <person name="Sun H."/>
            <person name="Tunlid A."/>
            <person name="Henrissat B."/>
            <person name="Grigoriev I.V."/>
            <person name="Hibbett D.S."/>
            <person name="Martin F."/>
            <person name="Nordberg H.P."/>
            <person name="Cantor M.N."/>
            <person name="Hua S.X."/>
        </authorList>
    </citation>
    <scope>NUCLEOTIDE SEQUENCE [LARGE SCALE GENOMIC DNA]</scope>
    <source>
        <strain evidence="4 5">Zn</strain>
    </source>
</reference>
<dbReference type="GO" id="GO:0005829">
    <property type="term" value="C:cytosol"/>
    <property type="evidence" value="ECO:0007669"/>
    <property type="project" value="TreeGrafter"/>
</dbReference>
<evidence type="ECO:0000313" key="4">
    <source>
        <dbReference type="EMBL" id="KIN08657.1"/>
    </source>
</evidence>
<protein>
    <recommendedName>
        <fullName evidence="3">Class II aldolase/adducin N-terminal domain-containing protein</fullName>
    </recommendedName>
</protein>
<dbReference type="AlphaFoldDB" id="A0A0C3I2M6"/>
<sequence>MSRYLAPALVAAPADLVFYSIDNAEPLIANPQDVCPSPPVGFSERFIHSEIYKAYPSITSVIHSHALPVIPFSISPRPLAACFHMAGFLGTGVPVWDFADAYADSNQQDMLVRNAKLGASLTKSLRGEIPSAKHSNPAKRLLMRGHGMVVVAQSIEMCVLCAIYTVQNAEILQTARGLGEEVKVLSEREVTDTRNTTAKGAVKPWPLWVREVEIASEIYRNLA</sequence>
<evidence type="ECO:0000256" key="2">
    <source>
        <dbReference type="ARBA" id="ARBA00023239"/>
    </source>
</evidence>
<dbReference type="OrthoDB" id="2932980at2759"/>
<gene>
    <name evidence="4" type="ORF">OIDMADRAFT_107554</name>
</gene>
<keyword evidence="2" id="KW-0456">Lyase</keyword>
<reference evidence="5" key="2">
    <citation type="submission" date="2015-01" db="EMBL/GenBank/DDBJ databases">
        <title>Evolutionary Origins and Diversification of the Mycorrhizal Mutualists.</title>
        <authorList>
            <consortium name="DOE Joint Genome Institute"/>
            <consortium name="Mycorrhizal Genomics Consortium"/>
            <person name="Kohler A."/>
            <person name="Kuo A."/>
            <person name="Nagy L.G."/>
            <person name="Floudas D."/>
            <person name="Copeland A."/>
            <person name="Barry K.W."/>
            <person name="Cichocki N."/>
            <person name="Veneault-Fourrey C."/>
            <person name="LaButti K."/>
            <person name="Lindquist E.A."/>
            <person name="Lipzen A."/>
            <person name="Lundell T."/>
            <person name="Morin E."/>
            <person name="Murat C."/>
            <person name="Riley R."/>
            <person name="Ohm R."/>
            <person name="Sun H."/>
            <person name="Tunlid A."/>
            <person name="Henrissat B."/>
            <person name="Grigoriev I.V."/>
            <person name="Hibbett D.S."/>
            <person name="Martin F."/>
        </authorList>
    </citation>
    <scope>NUCLEOTIDE SEQUENCE [LARGE SCALE GENOMIC DNA]</scope>
    <source>
        <strain evidence="5">Zn</strain>
    </source>
</reference>
<evidence type="ECO:0000259" key="3">
    <source>
        <dbReference type="Pfam" id="PF00596"/>
    </source>
</evidence>
<name>A0A0C3I2M6_OIDMZ</name>
<feature type="domain" description="Class II aldolase/adducin N-terminal" evidence="3">
    <location>
        <begin position="13"/>
        <end position="171"/>
    </location>
</feature>
<evidence type="ECO:0000256" key="1">
    <source>
        <dbReference type="ARBA" id="ARBA00022723"/>
    </source>
</evidence>
<dbReference type="STRING" id="913774.A0A0C3I2M6"/>
<dbReference type="GO" id="GO:0016832">
    <property type="term" value="F:aldehyde-lyase activity"/>
    <property type="evidence" value="ECO:0007669"/>
    <property type="project" value="TreeGrafter"/>
</dbReference>